<organism evidence="1 2">
    <name type="scientific">Candidatus Mycobacterium wuenschmannii</name>
    <dbReference type="NCBI Taxonomy" id="3027808"/>
    <lineage>
        <taxon>Bacteria</taxon>
        <taxon>Bacillati</taxon>
        <taxon>Actinomycetota</taxon>
        <taxon>Actinomycetes</taxon>
        <taxon>Mycobacteriales</taxon>
        <taxon>Mycobacteriaceae</taxon>
        <taxon>Mycobacterium</taxon>
    </lineage>
</organism>
<evidence type="ECO:0000313" key="1">
    <source>
        <dbReference type="EMBL" id="WIM86700.1"/>
    </source>
</evidence>
<dbReference type="RefSeq" id="WP_285186165.1">
    <property type="nucleotide sequence ID" value="NZ_CP126981.1"/>
</dbReference>
<dbReference type="InterPro" id="IPR052736">
    <property type="entry name" value="Stf3_sulfotransferase"/>
</dbReference>
<dbReference type="EMBL" id="CP126981">
    <property type="protein sequence ID" value="WIM86700.1"/>
    <property type="molecule type" value="Genomic_DNA"/>
</dbReference>
<dbReference type="PANTHER" id="PTHR36451">
    <property type="entry name" value="PAPS-DEPENDENT SULFOTRANSFERASE STF3"/>
    <property type="match status" value="1"/>
</dbReference>
<protein>
    <submittedName>
        <fullName evidence="1">Sulfotransferase</fullName>
        <ecNumber evidence="1">2.8.2.-</ecNumber>
    </submittedName>
</protein>
<sequence length="387" mass="43905">MRLNAAELLAAASAETGLHDYGDPTLPERFAVAVEHLNGLGMDSAGVDAAAEVCRWLLTSRLELLEDRNRYPIADEAVAAPMFVTGEPRSGTTLMHALMAVDPAARALRFWEVMYPSPPPGLTDENDPRRARADDDWREINAKMPKWLHSHPYNDMLGDGLPEDERTWAFDFRVMTPTAWWRVPMQSLVGGLVTDAVAQYRLHKAVLQQLQYARPRKRWVLKGFHGFRLTEMFEAYPDATLVWLHRDPVQVAASRTMMMADIADGMVGQVDLHALAKMHLDLTRVGVTNTMTKPMVDDPRILHVRYTDFVADQIATLRRYYEFAGRELTPAAEQAMRTYLAENRGDRHGKFRYSTQLLVDIGEDLDALHEEFAPFRARFGVEIENRG</sequence>
<dbReference type="Proteomes" id="UP001236585">
    <property type="component" value="Chromosome"/>
</dbReference>
<dbReference type="PANTHER" id="PTHR36451:SF1">
    <property type="entry name" value="OMEGA-HYDROXY-BETA-DIHYDROMENAQUINONE-9 SULFOTRANSFERASE STF3"/>
    <property type="match status" value="1"/>
</dbReference>
<accession>A0ABY8VSU5</accession>
<keyword evidence="1" id="KW-0808">Transferase</keyword>
<dbReference type="EC" id="2.8.2.-" evidence="1"/>
<dbReference type="InterPro" id="IPR027417">
    <property type="entry name" value="P-loop_NTPase"/>
</dbReference>
<evidence type="ECO:0000313" key="2">
    <source>
        <dbReference type="Proteomes" id="UP001236585"/>
    </source>
</evidence>
<dbReference type="SUPFAM" id="SSF52540">
    <property type="entry name" value="P-loop containing nucleoside triphosphate hydrolases"/>
    <property type="match status" value="1"/>
</dbReference>
<dbReference type="GO" id="GO:0016740">
    <property type="term" value="F:transferase activity"/>
    <property type="evidence" value="ECO:0007669"/>
    <property type="project" value="UniProtKB-KW"/>
</dbReference>
<reference evidence="1 2" key="1">
    <citation type="journal article" date="2023" name="Microbiol. Resour. Announc.">
        <title>Complete Genome Sequence of Mycobacterium wuenschmanii, a novel Nontuberculous Mycobacterium Isolated from a captive population of Amazon Milk Frogs.</title>
        <authorList>
            <person name="Hicks J."/>
            <person name="Zeineldin M."/>
            <person name="Ward H."/>
            <person name="Wuenschmann A."/>
            <person name="Camp P."/>
            <person name="Farrell D."/>
            <person name="Lehman K."/>
            <person name="Thacker T."/>
            <person name="Cuthbert E."/>
        </authorList>
    </citation>
    <scope>NUCLEOTIDE SEQUENCE [LARGE SCALE GENOMIC DNA]</scope>
    <source>
        <strain evidence="1 2">Wuenschmanii</strain>
    </source>
</reference>
<gene>
    <name evidence="1" type="ORF">PT015_17675</name>
</gene>
<proteinExistence type="predicted"/>
<dbReference type="Gene3D" id="3.40.50.300">
    <property type="entry name" value="P-loop containing nucleotide triphosphate hydrolases"/>
    <property type="match status" value="1"/>
</dbReference>
<name>A0ABY8VSU5_9MYCO</name>
<dbReference type="Pfam" id="PF13469">
    <property type="entry name" value="Sulfotransfer_3"/>
    <property type="match status" value="1"/>
</dbReference>
<keyword evidence="2" id="KW-1185">Reference proteome</keyword>